<feature type="region of interest" description="Disordered" evidence="1">
    <location>
        <begin position="1"/>
        <end position="38"/>
    </location>
</feature>
<dbReference type="EMBL" id="JH712218">
    <property type="protein sequence ID" value="EFO23600.1"/>
    <property type="molecule type" value="Genomic_DNA"/>
</dbReference>
<reference evidence="2" key="1">
    <citation type="submission" date="2012-04" db="EMBL/GenBank/DDBJ databases">
        <title>The Genome Sequence of Loa loa.</title>
        <authorList>
            <consortium name="The Broad Institute Genome Sequencing Platform"/>
            <consortium name="Broad Institute Genome Sequencing Center for Infectious Disease"/>
            <person name="Nutman T.B."/>
            <person name="Fink D.L."/>
            <person name="Russ C."/>
            <person name="Young S."/>
            <person name="Zeng Q."/>
            <person name="Gargeya S."/>
            <person name="Alvarado L."/>
            <person name="Berlin A."/>
            <person name="Chapman S.B."/>
            <person name="Chen Z."/>
            <person name="Freedman E."/>
            <person name="Gellesch M."/>
            <person name="Goldberg J."/>
            <person name="Griggs A."/>
            <person name="Gujja S."/>
            <person name="Heilman E.R."/>
            <person name="Heiman D."/>
            <person name="Howarth C."/>
            <person name="Mehta T."/>
            <person name="Neiman D."/>
            <person name="Pearson M."/>
            <person name="Roberts A."/>
            <person name="Saif S."/>
            <person name="Shea T."/>
            <person name="Shenoy N."/>
            <person name="Sisk P."/>
            <person name="Stolte C."/>
            <person name="Sykes S."/>
            <person name="White J."/>
            <person name="Yandava C."/>
            <person name="Haas B."/>
            <person name="Henn M.R."/>
            <person name="Nusbaum C."/>
            <person name="Birren B."/>
        </authorList>
    </citation>
    <scope>NUCLEOTIDE SEQUENCE [LARGE SCALE GENOMIC DNA]</scope>
</reference>
<proteinExistence type="predicted"/>
<dbReference type="GeneID" id="9942289"/>
<accession>A0A1S0U1Z4</accession>
<dbReference type="KEGG" id="loa:LOAG_04884"/>
<protein>
    <submittedName>
        <fullName evidence="2">Uncharacterized protein</fullName>
    </submittedName>
</protein>
<gene>
    <name evidence="2" type="ORF">LOAG_04884</name>
</gene>
<name>A0A1S0U1Z4_LOALO</name>
<dbReference type="AlphaFoldDB" id="A0A1S0U1Z4"/>
<dbReference type="RefSeq" id="XP_003140469.1">
    <property type="nucleotide sequence ID" value="XM_003140421.2"/>
</dbReference>
<sequence length="71" mass="7737">MYNYLSPSSSSSSSSLSSSSLSPLSSSSLSSSLPSSSLSSCCRFQFTFHQIDIGIMIIYKSIRTYFPLAKY</sequence>
<evidence type="ECO:0000313" key="2">
    <source>
        <dbReference type="EMBL" id="EFO23600.1"/>
    </source>
</evidence>
<evidence type="ECO:0000256" key="1">
    <source>
        <dbReference type="SAM" id="MobiDB-lite"/>
    </source>
</evidence>
<dbReference type="CTD" id="9942289"/>
<organism evidence="2">
    <name type="scientific">Loa loa</name>
    <name type="common">Eye worm</name>
    <name type="synonym">Filaria loa</name>
    <dbReference type="NCBI Taxonomy" id="7209"/>
    <lineage>
        <taxon>Eukaryota</taxon>
        <taxon>Metazoa</taxon>
        <taxon>Ecdysozoa</taxon>
        <taxon>Nematoda</taxon>
        <taxon>Chromadorea</taxon>
        <taxon>Rhabditida</taxon>
        <taxon>Spirurina</taxon>
        <taxon>Spiruromorpha</taxon>
        <taxon>Filarioidea</taxon>
        <taxon>Onchocercidae</taxon>
        <taxon>Loa</taxon>
    </lineage>
</organism>
<dbReference type="InParanoid" id="A0A1S0U1Z4"/>